<dbReference type="EC" id="2.3.2.29" evidence="4"/>
<feature type="domain" description="N-end rule aminoacyl transferase C-terminal" evidence="6">
    <location>
        <begin position="120"/>
        <end position="243"/>
    </location>
</feature>
<dbReference type="Pfam" id="PF04376">
    <property type="entry name" value="ATE_N"/>
    <property type="match status" value="1"/>
</dbReference>
<dbReference type="SUPFAM" id="SSF55729">
    <property type="entry name" value="Acyl-CoA N-acyltransferases (Nat)"/>
    <property type="match status" value="1"/>
</dbReference>
<dbReference type="NCBIfam" id="NF002346">
    <property type="entry name" value="PRK01305.2-3"/>
    <property type="match status" value="1"/>
</dbReference>
<evidence type="ECO:0000256" key="4">
    <source>
        <dbReference type="HAMAP-Rule" id="MF_00689"/>
    </source>
</evidence>
<comment type="catalytic activity">
    <reaction evidence="4">
        <text>N-terminal L-aspartyl-[protein] + L-leucyl-tRNA(Leu) = N-terminal L-leucyl-L-aspartyl-[protein] + tRNA(Leu) + H(+)</text>
        <dbReference type="Rhea" id="RHEA:50420"/>
        <dbReference type="Rhea" id="RHEA-COMP:9613"/>
        <dbReference type="Rhea" id="RHEA-COMP:9622"/>
        <dbReference type="Rhea" id="RHEA-COMP:12669"/>
        <dbReference type="Rhea" id="RHEA-COMP:12674"/>
        <dbReference type="ChEBI" id="CHEBI:15378"/>
        <dbReference type="ChEBI" id="CHEBI:64720"/>
        <dbReference type="ChEBI" id="CHEBI:78442"/>
        <dbReference type="ChEBI" id="CHEBI:78494"/>
        <dbReference type="ChEBI" id="CHEBI:133042"/>
        <dbReference type="EC" id="2.3.2.29"/>
    </reaction>
</comment>
<comment type="subcellular location">
    <subcellularLocation>
        <location evidence="4">Cytoplasm</location>
    </subcellularLocation>
</comment>
<evidence type="ECO:0000256" key="3">
    <source>
        <dbReference type="ARBA" id="ARBA00023315"/>
    </source>
</evidence>
<keyword evidence="2 4" id="KW-0808">Transferase</keyword>
<accession>A0A640WBW0</accession>
<dbReference type="Proteomes" id="UP000466024">
    <property type="component" value="Unassembled WGS sequence"/>
</dbReference>
<evidence type="ECO:0000313" key="8">
    <source>
        <dbReference type="Proteomes" id="UP000466024"/>
    </source>
</evidence>
<keyword evidence="8" id="KW-1185">Reference proteome</keyword>
<dbReference type="NCBIfam" id="NF002342">
    <property type="entry name" value="PRK01305.1-3"/>
    <property type="match status" value="1"/>
</dbReference>
<name>A0A640WBW0_9GAMM</name>
<evidence type="ECO:0000259" key="5">
    <source>
        <dbReference type="Pfam" id="PF04376"/>
    </source>
</evidence>
<dbReference type="InterPro" id="IPR017138">
    <property type="entry name" value="Asp_Glu_LeuTrfase"/>
</dbReference>
<dbReference type="GO" id="GO:0008914">
    <property type="term" value="F:leucyl-tRNA--protein transferase activity"/>
    <property type="evidence" value="ECO:0007669"/>
    <property type="project" value="UniProtKB-UniRule"/>
</dbReference>
<dbReference type="NCBIfam" id="NF002341">
    <property type="entry name" value="PRK01305.1-1"/>
    <property type="match status" value="1"/>
</dbReference>
<evidence type="ECO:0000313" key="7">
    <source>
        <dbReference type="EMBL" id="KAA0016255.1"/>
    </source>
</evidence>
<dbReference type="InterPro" id="IPR030700">
    <property type="entry name" value="N-end_Aminoacyl_Trfase"/>
</dbReference>
<keyword evidence="3 4" id="KW-0012">Acyltransferase</keyword>
<dbReference type="InterPro" id="IPR016181">
    <property type="entry name" value="Acyl_CoA_acyltransferase"/>
</dbReference>
<dbReference type="GO" id="GO:0005737">
    <property type="term" value="C:cytoplasm"/>
    <property type="evidence" value="ECO:0007669"/>
    <property type="project" value="UniProtKB-SubCell"/>
</dbReference>
<sequence>MANGATVSSDNANNPQRQARDLRFFLTVPHPCSYLKGREATTLFLDPEETVAPEVYDALTLLGFRRSGSNLYRPHCEACSACTSVRIPVEDFAPSRTQRKLINRNRDITTQLRPTAFDEQHYSLYARYIRARHADGDMFPPSREQYRMFLTQAHPFANLLEFRLGDHLMAVAATDCLGHGLSAIYTFFDPDPIFERRSLGSFAILSQIELARERRLPHLYLGYWIRACQKMQYKQDYQPLEYLNGGRWQRMVPAKAL</sequence>
<evidence type="ECO:0000259" key="6">
    <source>
        <dbReference type="Pfam" id="PF04377"/>
    </source>
</evidence>
<comment type="similarity">
    <text evidence="4">Belongs to the R-transferase family. Bpt subfamily.</text>
</comment>
<dbReference type="PANTHER" id="PTHR21367">
    <property type="entry name" value="ARGININE-TRNA-PROTEIN TRANSFERASE 1"/>
    <property type="match status" value="1"/>
</dbReference>
<dbReference type="AlphaFoldDB" id="A0A640WBW0"/>
<comment type="caution">
    <text evidence="7">The sequence shown here is derived from an EMBL/GenBank/DDBJ whole genome shotgun (WGS) entry which is preliminary data.</text>
</comment>
<comment type="catalytic activity">
    <reaction evidence="4">
        <text>N-terminal L-glutamyl-[protein] + L-leucyl-tRNA(Leu) = N-terminal L-leucyl-L-glutamyl-[protein] + tRNA(Leu) + H(+)</text>
        <dbReference type="Rhea" id="RHEA:50412"/>
        <dbReference type="Rhea" id="RHEA-COMP:9613"/>
        <dbReference type="Rhea" id="RHEA-COMP:9622"/>
        <dbReference type="Rhea" id="RHEA-COMP:12664"/>
        <dbReference type="Rhea" id="RHEA-COMP:12668"/>
        <dbReference type="ChEBI" id="CHEBI:15378"/>
        <dbReference type="ChEBI" id="CHEBI:64721"/>
        <dbReference type="ChEBI" id="CHEBI:78442"/>
        <dbReference type="ChEBI" id="CHEBI:78494"/>
        <dbReference type="ChEBI" id="CHEBI:133041"/>
        <dbReference type="EC" id="2.3.2.29"/>
    </reaction>
</comment>
<proteinExistence type="inferred from homology"/>
<evidence type="ECO:0000256" key="2">
    <source>
        <dbReference type="ARBA" id="ARBA00022679"/>
    </source>
</evidence>
<dbReference type="PANTHER" id="PTHR21367:SF1">
    <property type="entry name" value="ARGINYL-TRNA--PROTEIN TRANSFERASE 1"/>
    <property type="match status" value="1"/>
</dbReference>
<comment type="function">
    <text evidence="4">Functions in the N-end rule pathway of protein degradation where it conjugates Leu from its aminoacyl-tRNA to the N-termini of proteins containing an N-terminal aspartate or glutamate.</text>
</comment>
<dbReference type="EMBL" id="VTPX01000012">
    <property type="protein sequence ID" value="KAA0016255.1"/>
    <property type="molecule type" value="Genomic_DNA"/>
</dbReference>
<dbReference type="HAMAP" id="MF_00689">
    <property type="entry name" value="Bpt"/>
    <property type="match status" value="1"/>
</dbReference>
<dbReference type="InterPro" id="IPR007472">
    <property type="entry name" value="N-end_Aminoacyl_Trfase_C"/>
</dbReference>
<protein>
    <recommendedName>
        <fullName evidence="4">Aspartate/glutamate leucyltransferase</fullName>
        <ecNumber evidence="4">2.3.2.29</ecNumber>
    </recommendedName>
</protein>
<dbReference type="InterPro" id="IPR007471">
    <property type="entry name" value="N-end_Aminoacyl_Trfase_N"/>
</dbReference>
<dbReference type="Pfam" id="PF04377">
    <property type="entry name" value="ATE_C"/>
    <property type="match status" value="1"/>
</dbReference>
<reference evidence="7 8" key="1">
    <citation type="submission" date="2019-08" db="EMBL/GenBank/DDBJ databases">
        <title>Bioinformatics analysis of the strain L3 and L5.</title>
        <authorList>
            <person name="Li X."/>
        </authorList>
    </citation>
    <scope>NUCLEOTIDE SEQUENCE [LARGE SCALE GENOMIC DNA]</scope>
    <source>
        <strain evidence="7 8">L3</strain>
    </source>
</reference>
<keyword evidence="1 4" id="KW-0963">Cytoplasm</keyword>
<feature type="domain" description="N-end aminoacyl transferase N-terminal" evidence="5">
    <location>
        <begin position="30"/>
        <end position="100"/>
    </location>
</feature>
<dbReference type="PIRSF" id="PIRSF037208">
    <property type="entry name" value="ATE_pro_prd"/>
    <property type="match status" value="1"/>
</dbReference>
<organism evidence="7 8">
    <name type="scientific">Salinicola corii</name>
    <dbReference type="NCBI Taxonomy" id="2606937"/>
    <lineage>
        <taxon>Bacteria</taxon>
        <taxon>Pseudomonadati</taxon>
        <taxon>Pseudomonadota</taxon>
        <taxon>Gammaproteobacteria</taxon>
        <taxon>Oceanospirillales</taxon>
        <taxon>Halomonadaceae</taxon>
        <taxon>Salinicola</taxon>
    </lineage>
</organism>
<gene>
    <name evidence="4" type="primary">bpt</name>
    <name evidence="7" type="ORF">F0A16_17610</name>
</gene>
<evidence type="ECO:0000256" key="1">
    <source>
        <dbReference type="ARBA" id="ARBA00022490"/>
    </source>
</evidence>
<dbReference type="GO" id="GO:0071596">
    <property type="term" value="P:ubiquitin-dependent protein catabolic process via the N-end rule pathway"/>
    <property type="evidence" value="ECO:0007669"/>
    <property type="project" value="InterPro"/>
</dbReference>
<dbReference type="GO" id="GO:0004057">
    <property type="term" value="F:arginyl-tRNA--protein transferase activity"/>
    <property type="evidence" value="ECO:0007669"/>
    <property type="project" value="InterPro"/>
</dbReference>